<feature type="compositionally biased region" description="Basic and acidic residues" evidence="9">
    <location>
        <begin position="16"/>
        <end position="28"/>
    </location>
</feature>
<dbReference type="Gramene" id="Kaladp0081s0330.1.v1.1">
    <property type="protein sequence ID" value="Kaladp0081s0330.1.v1.1"/>
    <property type="gene ID" value="Kaladp0081s0330.v1.1"/>
</dbReference>
<dbReference type="PANTHER" id="PTHR22937:SF136">
    <property type="entry name" value="RING-TYPE E3 UBIQUITIN TRANSFERASE"/>
    <property type="match status" value="1"/>
</dbReference>
<evidence type="ECO:0000256" key="2">
    <source>
        <dbReference type="ARBA" id="ARBA00012483"/>
    </source>
</evidence>
<protein>
    <recommendedName>
        <fullName evidence="2">RING-type E3 ubiquitin transferase</fullName>
        <ecNumber evidence="2">2.3.2.27</ecNumber>
    </recommendedName>
</protein>
<reference evidence="11" key="1">
    <citation type="submission" date="2021-01" db="UniProtKB">
        <authorList>
            <consortium name="EnsemblPlants"/>
        </authorList>
    </citation>
    <scope>IDENTIFICATION</scope>
</reference>
<dbReference type="EC" id="2.3.2.27" evidence="2"/>
<dbReference type="GO" id="GO:0061630">
    <property type="term" value="F:ubiquitin protein ligase activity"/>
    <property type="evidence" value="ECO:0007669"/>
    <property type="project" value="UniProtKB-EC"/>
</dbReference>
<evidence type="ECO:0000256" key="3">
    <source>
        <dbReference type="ARBA" id="ARBA00022679"/>
    </source>
</evidence>
<feature type="domain" description="RING-type" evidence="10">
    <location>
        <begin position="275"/>
        <end position="316"/>
    </location>
</feature>
<dbReference type="InterPro" id="IPR013083">
    <property type="entry name" value="Znf_RING/FYVE/PHD"/>
</dbReference>
<organism evidence="11 12">
    <name type="scientific">Kalanchoe fedtschenkoi</name>
    <name type="common">Lavender scallops</name>
    <name type="synonym">South American air plant</name>
    <dbReference type="NCBI Taxonomy" id="63787"/>
    <lineage>
        <taxon>Eukaryota</taxon>
        <taxon>Viridiplantae</taxon>
        <taxon>Streptophyta</taxon>
        <taxon>Embryophyta</taxon>
        <taxon>Tracheophyta</taxon>
        <taxon>Spermatophyta</taxon>
        <taxon>Magnoliopsida</taxon>
        <taxon>eudicotyledons</taxon>
        <taxon>Gunneridae</taxon>
        <taxon>Pentapetalae</taxon>
        <taxon>Saxifragales</taxon>
        <taxon>Crassulaceae</taxon>
        <taxon>Kalanchoe</taxon>
    </lineage>
</organism>
<feature type="compositionally biased region" description="Low complexity" evidence="9">
    <location>
        <begin position="29"/>
        <end position="39"/>
    </location>
</feature>
<dbReference type="SUPFAM" id="SSF57850">
    <property type="entry name" value="RING/U-box"/>
    <property type="match status" value="1"/>
</dbReference>
<dbReference type="PROSITE" id="PS50089">
    <property type="entry name" value="ZF_RING_2"/>
    <property type="match status" value="1"/>
</dbReference>
<proteinExistence type="predicted"/>
<evidence type="ECO:0000256" key="5">
    <source>
        <dbReference type="ARBA" id="ARBA00022771"/>
    </source>
</evidence>
<dbReference type="EnsemblPlants" id="Kaladp0081s0330.1.v1.1">
    <property type="protein sequence ID" value="Kaladp0081s0330.1.v1.1"/>
    <property type="gene ID" value="Kaladp0081s0330.v1.1"/>
</dbReference>
<dbReference type="PANTHER" id="PTHR22937">
    <property type="entry name" value="E3 UBIQUITIN-PROTEIN LIGASE RNF165"/>
    <property type="match status" value="1"/>
</dbReference>
<feature type="region of interest" description="Disordered" evidence="9">
    <location>
        <begin position="134"/>
        <end position="164"/>
    </location>
</feature>
<accession>A0A7N1A4M5</accession>
<evidence type="ECO:0000259" key="10">
    <source>
        <dbReference type="PROSITE" id="PS50089"/>
    </source>
</evidence>
<comment type="catalytic activity">
    <reaction evidence="1">
        <text>S-ubiquitinyl-[E2 ubiquitin-conjugating enzyme]-L-cysteine + [acceptor protein]-L-lysine = [E2 ubiquitin-conjugating enzyme]-L-cysteine + N(6)-ubiquitinyl-[acceptor protein]-L-lysine.</text>
        <dbReference type="EC" id="2.3.2.27"/>
    </reaction>
</comment>
<keyword evidence="4" id="KW-0479">Metal-binding</keyword>
<dbReference type="AlphaFoldDB" id="A0A7N1A4M5"/>
<evidence type="ECO:0000313" key="11">
    <source>
        <dbReference type="EnsemblPlants" id="Kaladp0081s0330.1.v1.1"/>
    </source>
</evidence>
<keyword evidence="7" id="KW-0862">Zinc</keyword>
<evidence type="ECO:0000313" key="12">
    <source>
        <dbReference type="Proteomes" id="UP000594263"/>
    </source>
</evidence>
<evidence type="ECO:0000256" key="8">
    <source>
        <dbReference type="PROSITE-ProRule" id="PRU00175"/>
    </source>
</evidence>
<dbReference type="SMART" id="SM00184">
    <property type="entry name" value="RING"/>
    <property type="match status" value="1"/>
</dbReference>
<evidence type="ECO:0000256" key="7">
    <source>
        <dbReference type="ARBA" id="ARBA00022833"/>
    </source>
</evidence>
<evidence type="ECO:0000256" key="9">
    <source>
        <dbReference type="SAM" id="MobiDB-lite"/>
    </source>
</evidence>
<dbReference type="InterPro" id="IPR001841">
    <property type="entry name" value="Znf_RING"/>
</dbReference>
<feature type="region of interest" description="Disordered" evidence="9">
    <location>
        <begin position="1"/>
        <end position="61"/>
    </location>
</feature>
<dbReference type="GO" id="GO:0008270">
    <property type="term" value="F:zinc ion binding"/>
    <property type="evidence" value="ECO:0007669"/>
    <property type="project" value="UniProtKB-KW"/>
</dbReference>
<keyword evidence="5 8" id="KW-0863">Zinc-finger</keyword>
<keyword evidence="6" id="KW-0833">Ubl conjugation pathway</keyword>
<keyword evidence="3" id="KW-0808">Transferase</keyword>
<evidence type="ECO:0000256" key="6">
    <source>
        <dbReference type="ARBA" id="ARBA00022786"/>
    </source>
</evidence>
<dbReference type="Proteomes" id="UP000594263">
    <property type="component" value="Unplaced"/>
</dbReference>
<keyword evidence="12" id="KW-1185">Reference proteome</keyword>
<dbReference type="InterPro" id="IPR045191">
    <property type="entry name" value="MBR1/2-like"/>
</dbReference>
<evidence type="ECO:0000256" key="4">
    <source>
        <dbReference type="ARBA" id="ARBA00022723"/>
    </source>
</evidence>
<name>A0A7N1A4M5_KALFE</name>
<dbReference type="Pfam" id="PF13639">
    <property type="entry name" value="zf-RING_2"/>
    <property type="match status" value="1"/>
</dbReference>
<dbReference type="Gene3D" id="3.30.40.10">
    <property type="entry name" value="Zinc/RING finger domain, C3HC4 (zinc finger)"/>
    <property type="match status" value="1"/>
</dbReference>
<sequence length="322" mass="35199">MKGSSKRKVAVAADGTDEKQRGCWDRAAKSGSSTKGAKSGKVRMSSEHVQQQPQEMLPASVDSGRKYIRVLKRLPRPDKAPAPKFSVTACHECRQIERKHRWCLRSLNCGSPMEAVVSAAAPADVKLPRQGCGLGQVQDSSVARNDASVAPKKSRKSIISRPAKSARTADLTHLSASDASTALSLASGAAVGPQSQYSGSRPSAPPQPGTYYDPFINLRLDIDNMSYEELLALQEQIGYVSTGLSEEELGKCRKTDVYKVKRRKTAVKKEADPKCSICQEEYRCGDEMGSLKCEHSYHVRCIDEWLRRKNWCPTCKAGAVPA</sequence>
<evidence type="ECO:0000256" key="1">
    <source>
        <dbReference type="ARBA" id="ARBA00000900"/>
    </source>
</evidence>
<feature type="region of interest" description="Disordered" evidence="9">
    <location>
        <begin position="191"/>
        <end position="210"/>
    </location>
</feature>